<keyword evidence="3" id="KW-1185">Reference proteome</keyword>
<dbReference type="PROSITE" id="PS50883">
    <property type="entry name" value="EAL"/>
    <property type="match status" value="1"/>
</dbReference>
<dbReference type="SUPFAM" id="SSF141868">
    <property type="entry name" value="EAL domain-like"/>
    <property type="match status" value="1"/>
</dbReference>
<dbReference type="Proteomes" id="UP001168435">
    <property type="component" value="Unassembled WGS sequence"/>
</dbReference>
<reference evidence="2" key="2">
    <citation type="submission" date="2024-05" db="EMBL/GenBank/DDBJ databases">
        <title>Identification and characterization of horizontal gene transfer across gut microbiota members of farm animals based on homology search.</title>
        <authorList>
            <person name="Schwarzerova J."/>
            <person name="Nykrynova M."/>
            <person name="Jureckova K."/>
            <person name="Cejkova D."/>
            <person name="Rychlik I."/>
        </authorList>
    </citation>
    <scope>NUCLEOTIDE SEQUENCE</scope>
    <source>
        <strain evidence="2">176_SSukc20</strain>
    </source>
</reference>
<evidence type="ECO:0000259" key="1">
    <source>
        <dbReference type="PROSITE" id="PS50883"/>
    </source>
</evidence>
<gene>
    <name evidence="2" type="ORF">QVN30_06685</name>
</gene>
<feature type="domain" description="EAL" evidence="1">
    <location>
        <begin position="793"/>
        <end position="1048"/>
    </location>
</feature>
<protein>
    <submittedName>
        <fullName evidence="2">EAL domain-containing protein</fullName>
    </submittedName>
</protein>
<dbReference type="EMBL" id="JAUEIQ010000006">
    <property type="protein sequence ID" value="MDN0063993.1"/>
    <property type="molecule type" value="Genomic_DNA"/>
</dbReference>
<dbReference type="InterPro" id="IPR050706">
    <property type="entry name" value="Cyclic-di-GMP_PDE-like"/>
</dbReference>
<accession>A0ABT7XF04</accession>
<reference evidence="2" key="1">
    <citation type="submission" date="2023-06" db="EMBL/GenBank/DDBJ databases">
        <authorList>
            <person name="Zeman M."/>
            <person name="Kubasova T."/>
            <person name="Jahodarova E."/>
            <person name="Nykrynova M."/>
            <person name="Rychlik I."/>
        </authorList>
    </citation>
    <scope>NUCLEOTIDE SEQUENCE</scope>
    <source>
        <strain evidence="2">176_SSukc20</strain>
    </source>
</reference>
<dbReference type="Pfam" id="PF00563">
    <property type="entry name" value="EAL"/>
    <property type="match status" value="1"/>
</dbReference>
<dbReference type="InterPro" id="IPR035919">
    <property type="entry name" value="EAL_sf"/>
</dbReference>
<dbReference type="Gene3D" id="3.20.20.450">
    <property type="entry name" value="EAL domain"/>
    <property type="match status" value="1"/>
</dbReference>
<evidence type="ECO:0000313" key="2">
    <source>
        <dbReference type="EMBL" id="MDN0063993.1"/>
    </source>
</evidence>
<comment type="caution">
    <text evidence="2">The sequence shown here is derived from an EMBL/GenBank/DDBJ whole genome shotgun (WGS) entry which is preliminary data.</text>
</comment>
<dbReference type="SMART" id="SM00052">
    <property type="entry name" value="EAL"/>
    <property type="match status" value="1"/>
</dbReference>
<proteinExistence type="predicted"/>
<dbReference type="InterPro" id="IPR001633">
    <property type="entry name" value="EAL_dom"/>
</dbReference>
<dbReference type="PANTHER" id="PTHR33121:SF79">
    <property type="entry name" value="CYCLIC DI-GMP PHOSPHODIESTERASE PDED-RELATED"/>
    <property type="match status" value="1"/>
</dbReference>
<sequence>MAGINPHINLENPEILRSWLEMALMRTDSELWVYTPSDKHLDVYGFNEQGESIHSVFEDAPASCIDGGHVHPDSIEDLNSLFRAIDQGREREIVSVRLKQPSTGDFAWCSLSYQLHVSEDGTVDYAVGMRSAPRSAFEDRFPVKGTFPEALYPYLMRFGQANISRGRMRLLLRRDERRVHLLREIPYANAIEMGAATLFSSNDQTSYRELLDPCRLVERYQAGRRWSVARYRMVGAGSTIMNARIAVCVSMPEQGDDLIASIYVNACDSRSNWEAKSEISAVRDRETQLYSQGYAKLLINSLMGDESQNDVCAICAIVLDGASGISENLRADLITAIGVFMNTDCIAYLYNETTIGIFFPKIPSSSAVKRRLTGVFKAVRDSFRDADATSSEALASVRLIASTVFGFLRTFDFNVATLNAYEMALKHTAESASEDGDVVDDPLALRDLTMVQQTVRADMSDIPDIDSLSREELVAYAETLRAMQDAEAPSQAVYVALRAAGLYYRARRAYVLMMPKDDETMTVLYEWTAPSIMSIQSLFSKTPASRFPFILANVGSDRPVFVSHRRSASHPDGSENQDPWRFSIIPISHAAACTMALCIDGPSDHLNSWSLASCLGGRILHEWIRLTRASRSKDPMVLAPDFSLHDDRDLEMMLARSNRNLWGSAGMLVVTLADLQDVSNEIGFKGVFDLYIKVRMLLTSLFGEELVFHTSDIEFVALSPNQPYNSFIQRCGQARLALHSLHPDWFSLGSSWSDNSCDVYGILSEARAVAKRDNSHKVRIGHRNDHGANDTEQTSFPLPFTSPRPLQGVYTIYLQPKIDMRTGALVGAEALARSIGSDGVVNAPASDIRRLEEDGTISELDYFVFDAMLATMSSWKSRGITIVPISSNFSRNTLLDSTALASVLAILSRYPEIPVDKVEMEITEAAIDLGNHTLSEVVERYRSLGLRVALDDFGSHYSNASVLANVHFDTIKLDRSLIGDLPGNEVSRLLVRNIADICKSQNMCCIAEGIESIDQARVLVEEGCNICQGFYYDRPMPVELFERKYFEV</sequence>
<dbReference type="CDD" id="cd01948">
    <property type="entry name" value="EAL"/>
    <property type="match status" value="1"/>
</dbReference>
<organism evidence="2 3">
    <name type="scientific">Collinsella ihumii</name>
    <dbReference type="NCBI Taxonomy" id="1720204"/>
    <lineage>
        <taxon>Bacteria</taxon>
        <taxon>Bacillati</taxon>
        <taxon>Actinomycetota</taxon>
        <taxon>Coriobacteriia</taxon>
        <taxon>Coriobacteriales</taxon>
        <taxon>Coriobacteriaceae</taxon>
        <taxon>Collinsella</taxon>
    </lineage>
</organism>
<dbReference type="RefSeq" id="WP_289835853.1">
    <property type="nucleotide sequence ID" value="NZ_JAUEIQ010000006.1"/>
</dbReference>
<evidence type="ECO:0000313" key="3">
    <source>
        <dbReference type="Proteomes" id="UP001168435"/>
    </source>
</evidence>
<dbReference type="PANTHER" id="PTHR33121">
    <property type="entry name" value="CYCLIC DI-GMP PHOSPHODIESTERASE PDEF"/>
    <property type="match status" value="1"/>
</dbReference>
<name>A0ABT7XF04_9ACTN</name>